<dbReference type="Gramene" id="LPERR07G02820.4">
    <property type="protein sequence ID" value="LPERR07G02820.4"/>
    <property type="gene ID" value="LPERR07G02820"/>
</dbReference>
<reference evidence="2" key="2">
    <citation type="submission" date="2013-12" db="EMBL/GenBank/DDBJ databases">
        <authorList>
            <person name="Yu Y."/>
            <person name="Lee S."/>
            <person name="de Baynast K."/>
            <person name="Wissotski M."/>
            <person name="Liu L."/>
            <person name="Talag J."/>
            <person name="Goicoechea J."/>
            <person name="Angelova A."/>
            <person name="Jetty R."/>
            <person name="Kudrna D."/>
            <person name="Golser W."/>
            <person name="Rivera L."/>
            <person name="Zhang J."/>
            <person name="Wing R."/>
        </authorList>
    </citation>
    <scope>NUCLEOTIDE SEQUENCE</scope>
</reference>
<dbReference type="HOGENOM" id="CLU_2561606_0_0_1"/>
<accession>A0A0D9WVI9</accession>
<dbReference type="AlphaFoldDB" id="A0A0D9WVI9"/>
<evidence type="ECO:0000313" key="1">
    <source>
        <dbReference type="EnsemblPlants" id="LPERR07G02820.4"/>
    </source>
</evidence>
<dbReference type="Proteomes" id="UP000032180">
    <property type="component" value="Chromosome 7"/>
</dbReference>
<keyword evidence="2" id="KW-1185">Reference proteome</keyword>
<proteinExistence type="predicted"/>
<reference evidence="1 2" key="1">
    <citation type="submission" date="2012-08" db="EMBL/GenBank/DDBJ databases">
        <title>Oryza genome evolution.</title>
        <authorList>
            <person name="Wing R.A."/>
        </authorList>
    </citation>
    <scope>NUCLEOTIDE SEQUENCE</scope>
</reference>
<sequence length="82" mass="8760">MPHWCKKPSPVVTSSTRRARTASIAARPFQVSALFVQPHSHTVTGGGNSLRFESYAANNSSTLPRGTSGCRASRFETAIAPT</sequence>
<organism evidence="1 2">
    <name type="scientific">Leersia perrieri</name>
    <dbReference type="NCBI Taxonomy" id="77586"/>
    <lineage>
        <taxon>Eukaryota</taxon>
        <taxon>Viridiplantae</taxon>
        <taxon>Streptophyta</taxon>
        <taxon>Embryophyta</taxon>
        <taxon>Tracheophyta</taxon>
        <taxon>Spermatophyta</taxon>
        <taxon>Magnoliopsida</taxon>
        <taxon>Liliopsida</taxon>
        <taxon>Poales</taxon>
        <taxon>Poaceae</taxon>
        <taxon>BOP clade</taxon>
        <taxon>Oryzoideae</taxon>
        <taxon>Oryzeae</taxon>
        <taxon>Oryzinae</taxon>
        <taxon>Leersia</taxon>
    </lineage>
</organism>
<dbReference type="EnsemblPlants" id="LPERR07G02820.4">
    <property type="protein sequence ID" value="LPERR07G02820.4"/>
    <property type="gene ID" value="LPERR07G02820"/>
</dbReference>
<evidence type="ECO:0000313" key="2">
    <source>
        <dbReference type="Proteomes" id="UP000032180"/>
    </source>
</evidence>
<name>A0A0D9WVI9_9ORYZ</name>
<protein>
    <submittedName>
        <fullName evidence="1">Uncharacterized protein</fullName>
    </submittedName>
</protein>
<reference evidence="1" key="3">
    <citation type="submission" date="2015-04" db="UniProtKB">
        <authorList>
            <consortium name="EnsemblPlants"/>
        </authorList>
    </citation>
    <scope>IDENTIFICATION</scope>
</reference>